<keyword evidence="3" id="KW-1185">Reference proteome</keyword>
<protein>
    <submittedName>
        <fullName evidence="2">Uncharacterized protein</fullName>
    </submittedName>
</protein>
<dbReference type="EMBL" id="FO818640">
    <property type="protein sequence ID" value="CDM94136.1"/>
    <property type="molecule type" value="Genomic_DNA"/>
</dbReference>
<organism evidence="2 3">
    <name type="scientific">Limnospira indica PCC 8005</name>
    <dbReference type="NCBI Taxonomy" id="376219"/>
    <lineage>
        <taxon>Bacteria</taxon>
        <taxon>Bacillati</taxon>
        <taxon>Cyanobacteriota</taxon>
        <taxon>Cyanophyceae</taxon>
        <taxon>Oscillatoriophycideae</taxon>
        <taxon>Oscillatoriales</taxon>
        <taxon>Sirenicapillariaceae</taxon>
        <taxon>Limnospira</taxon>
    </lineage>
</organism>
<evidence type="ECO:0000313" key="3">
    <source>
        <dbReference type="Proteomes" id="UP000032946"/>
    </source>
</evidence>
<reference evidence="2 3" key="1">
    <citation type="submission" date="2014-02" db="EMBL/GenBank/DDBJ databases">
        <authorList>
            <person name="Genoscope - CEA"/>
        </authorList>
    </citation>
    <scope>NUCLEOTIDE SEQUENCE [LARGE SCALE GENOMIC DNA]</scope>
    <source>
        <strain evidence="2 3">PCC 8005</strain>
    </source>
</reference>
<feature type="transmembrane region" description="Helical" evidence="1">
    <location>
        <begin position="7"/>
        <end position="28"/>
    </location>
</feature>
<dbReference type="RefSeq" id="WP_006620596.1">
    <property type="nucleotide sequence ID" value="NZ_FO818640.1"/>
</dbReference>
<accession>A0A9P1NZX5</accession>
<keyword evidence="1" id="KW-1133">Transmembrane helix</keyword>
<evidence type="ECO:0000313" key="2">
    <source>
        <dbReference type="EMBL" id="CDM94136.1"/>
    </source>
</evidence>
<name>A0A9P1NZX5_9CYAN</name>
<evidence type="ECO:0000256" key="1">
    <source>
        <dbReference type="SAM" id="Phobius"/>
    </source>
</evidence>
<proteinExistence type="predicted"/>
<keyword evidence="1" id="KW-0812">Transmembrane</keyword>
<dbReference type="AlphaFoldDB" id="A0A9P1NZX5"/>
<keyword evidence="1" id="KW-0472">Membrane</keyword>
<gene>
    <name evidence="2" type="ORF">ARTHRO_11810</name>
</gene>
<sequence length="121" mass="13471">MSDSPTTTGAITTGLVIGLLFMGGFFWVGYSLPFSLLCSFLGGVSAYQLITWWHIDSLPKIEESNSSNPEVGKVYKSIHKFLFKSQYNKQSKKLAHEPVSKGPVSLMGWVLKEHSKRNTDN</sequence>
<dbReference type="Proteomes" id="UP000032946">
    <property type="component" value="Chromosome"/>
</dbReference>